<keyword evidence="2" id="KW-0808">Transferase</keyword>
<proteinExistence type="predicted"/>
<sequence length="147" mass="17145">MEKLNFLIEYGVENEVFEIAKLIREKVFIEEQNADPDLDVDDNDQISFHFVGNDKNNNPVCCARVFKDDKGHWIGRIAVLKEFRKMGYASQLVGFCESYCWEVLGANTINIHSQKYIADFYKSFGFKETGLEDIEEGIEHFYLQKNK</sequence>
<evidence type="ECO:0000313" key="2">
    <source>
        <dbReference type="EMBL" id="QEH61420.1"/>
    </source>
</evidence>
<accession>A0A5B9Y2Z6</accession>
<reference evidence="2 3" key="1">
    <citation type="submission" date="2019-08" db="EMBL/GenBank/DDBJ databases">
        <title>Complete genome sequence of Spiroplasma chinense CCH (DSM 19755).</title>
        <authorList>
            <person name="Shen H.-Y."/>
            <person name="Lin Y.-C."/>
            <person name="Chou L."/>
            <person name="Kuo C.-H."/>
        </authorList>
    </citation>
    <scope>NUCLEOTIDE SEQUENCE [LARGE SCALE GENOMIC DNA]</scope>
    <source>
        <strain evidence="2 3">CCH</strain>
    </source>
</reference>
<dbReference type="EMBL" id="CP043026">
    <property type="protein sequence ID" value="QEH61420.1"/>
    <property type="molecule type" value="Genomic_DNA"/>
</dbReference>
<dbReference type="InterPro" id="IPR000182">
    <property type="entry name" value="GNAT_dom"/>
</dbReference>
<dbReference type="Gene3D" id="3.40.630.30">
    <property type="match status" value="1"/>
</dbReference>
<evidence type="ECO:0000313" key="3">
    <source>
        <dbReference type="Proteomes" id="UP000323144"/>
    </source>
</evidence>
<dbReference type="KEGG" id="schi:SCHIN_v1c02230"/>
<protein>
    <submittedName>
        <fullName evidence="2">Acetyltransferase, GNAT family protein</fullName>
    </submittedName>
</protein>
<dbReference type="GO" id="GO:0016747">
    <property type="term" value="F:acyltransferase activity, transferring groups other than amino-acyl groups"/>
    <property type="evidence" value="ECO:0007669"/>
    <property type="project" value="InterPro"/>
</dbReference>
<dbReference type="AlphaFoldDB" id="A0A5B9Y2Z6"/>
<dbReference type="PROSITE" id="PS51186">
    <property type="entry name" value="GNAT"/>
    <property type="match status" value="1"/>
</dbReference>
<dbReference type="RefSeq" id="WP_166507815.1">
    <property type="nucleotide sequence ID" value="NZ_CP043026.1"/>
</dbReference>
<evidence type="ECO:0000259" key="1">
    <source>
        <dbReference type="PROSITE" id="PS51186"/>
    </source>
</evidence>
<dbReference type="Pfam" id="PF13673">
    <property type="entry name" value="Acetyltransf_10"/>
    <property type="match status" value="1"/>
</dbReference>
<name>A0A5B9Y2Z6_9MOLU</name>
<organism evidence="2 3">
    <name type="scientific">Spiroplasma chinense</name>
    <dbReference type="NCBI Taxonomy" id="216932"/>
    <lineage>
        <taxon>Bacteria</taxon>
        <taxon>Bacillati</taxon>
        <taxon>Mycoplasmatota</taxon>
        <taxon>Mollicutes</taxon>
        <taxon>Entomoplasmatales</taxon>
        <taxon>Spiroplasmataceae</taxon>
        <taxon>Spiroplasma</taxon>
    </lineage>
</organism>
<gene>
    <name evidence="2" type="ORF">SCHIN_v1c02230</name>
</gene>
<dbReference type="CDD" id="cd04301">
    <property type="entry name" value="NAT_SF"/>
    <property type="match status" value="1"/>
</dbReference>
<dbReference type="InterPro" id="IPR016181">
    <property type="entry name" value="Acyl_CoA_acyltransferase"/>
</dbReference>
<dbReference type="Proteomes" id="UP000323144">
    <property type="component" value="Chromosome"/>
</dbReference>
<keyword evidence="3" id="KW-1185">Reference proteome</keyword>
<dbReference type="SUPFAM" id="SSF55729">
    <property type="entry name" value="Acyl-CoA N-acyltransferases (Nat)"/>
    <property type="match status" value="1"/>
</dbReference>
<feature type="domain" description="N-acetyltransferase" evidence="1">
    <location>
        <begin position="8"/>
        <end position="147"/>
    </location>
</feature>